<dbReference type="AlphaFoldDB" id="A0A2T7DG44"/>
<feature type="transmembrane region" description="Helical" evidence="1">
    <location>
        <begin position="50"/>
        <end position="74"/>
    </location>
</feature>
<dbReference type="Proteomes" id="UP000244336">
    <property type="component" value="Chromosome 5"/>
</dbReference>
<name>A0A2T7DG44_9POAL</name>
<keyword evidence="1" id="KW-0472">Membrane</keyword>
<keyword evidence="1" id="KW-0812">Transmembrane</keyword>
<dbReference type="PANTHER" id="PTHR33994:SF27">
    <property type="entry name" value="OS01G0771700 PROTEIN"/>
    <property type="match status" value="1"/>
</dbReference>
<gene>
    <name evidence="2" type="ORF">GQ55_5G141300</name>
</gene>
<evidence type="ECO:0000313" key="2">
    <source>
        <dbReference type="EMBL" id="PUZ54553.1"/>
    </source>
</evidence>
<proteinExistence type="predicted"/>
<dbReference type="PANTHER" id="PTHR33994">
    <property type="entry name" value="OS04G0515000 PROTEIN"/>
    <property type="match status" value="1"/>
</dbReference>
<protein>
    <recommendedName>
        <fullName evidence="4">Late embryogenesis abundant protein LEA-2 subgroup domain-containing protein</fullName>
    </recommendedName>
</protein>
<keyword evidence="1" id="KW-1133">Transmembrane helix</keyword>
<reference evidence="2 3" key="1">
    <citation type="submission" date="2018-04" db="EMBL/GenBank/DDBJ databases">
        <title>WGS assembly of Panicum hallii var. hallii HAL2.</title>
        <authorList>
            <person name="Lovell J."/>
            <person name="Jenkins J."/>
            <person name="Lowry D."/>
            <person name="Mamidi S."/>
            <person name="Sreedasyam A."/>
            <person name="Weng X."/>
            <person name="Barry K."/>
            <person name="Bonette J."/>
            <person name="Campitelli B."/>
            <person name="Daum C."/>
            <person name="Gordon S."/>
            <person name="Gould B."/>
            <person name="Lipzen A."/>
            <person name="MacQueen A."/>
            <person name="Palacio-Mejia J."/>
            <person name="Plott C."/>
            <person name="Shakirov E."/>
            <person name="Shu S."/>
            <person name="Yoshinaga Y."/>
            <person name="Zane M."/>
            <person name="Rokhsar D."/>
            <person name="Grimwood J."/>
            <person name="Schmutz J."/>
            <person name="Juenger T."/>
        </authorList>
    </citation>
    <scope>NUCLEOTIDE SEQUENCE [LARGE SCALE GENOMIC DNA]</scope>
    <source>
        <strain evidence="3">cv. HAL2</strain>
    </source>
</reference>
<evidence type="ECO:0000256" key="1">
    <source>
        <dbReference type="SAM" id="Phobius"/>
    </source>
</evidence>
<dbReference type="EMBL" id="CM009753">
    <property type="protein sequence ID" value="PUZ54553.1"/>
    <property type="molecule type" value="Genomic_DNA"/>
</dbReference>
<accession>A0A2T7DG44</accession>
<evidence type="ECO:0008006" key="4">
    <source>
        <dbReference type="Google" id="ProtNLM"/>
    </source>
</evidence>
<organism evidence="2 3">
    <name type="scientific">Panicum hallii var. hallii</name>
    <dbReference type="NCBI Taxonomy" id="1504633"/>
    <lineage>
        <taxon>Eukaryota</taxon>
        <taxon>Viridiplantae</taxon>
        <taxon>Streptophyta</taxon>
        <taxon>Embryophyta</taxon>
        <taxon>Tracheophyta</taxon>
        <taxon>Spermatophyta</taxon>
        <taxon>Magnoliopsida</taxon>
        <taxon>Liliopsida</taxon>
        <taxon>Poales</taxon>
        <taxon>Poaceae</taxon>
        <taxon>PACMAD clade</taxon>
        <taxon>Panicoideae</taxon>
        <taxon>Panicodae</taxon>
        <taxon>Paniceae</taxon>
        <taxon>Panicinae</taxon>
        <taxon>Panicum</taxon>
        <taxon>Panicum sect. Panicum</taxon>
    </lineage>
</organism>
<keyword evidence="3" id="KW-1185">Reference proteome</keyword>
<evidence type="ECO:0000313" key="3">
    <source>
        <dbReference type="Proteomes" id="UP000244336"/>
    </source>
</evidence>
<sequence length="228" mass="24706">MCLGVDVEEAARPVDYYDIFADPRDDEAPPVMGYRAPSCWSRLSDEDRLIGPPVLIATCLLMALLVGASIYVLFFNDVPSFAVGVAGYGGIDPGRPGRVVSPAFDVALRVNKACVDHAGVVVAYAGVALGWARAEPWDCEEKRWEKDVVVVAQGAGVGLPEHLRDRMASEWRSGALELDVEVEIFDSSGSSRAAGDFPQKLMTCKVRLDGQKSEPLPCAWYALDPDVF</sequence>
<dbReference type="OrthoDB" id="685418at2759"/>
<dbReference type="Gramene" id="PUZ54553">
    <property type="protein sequence ID" value="PUZ54553"/>
    <property type="gene ID" value="GQ55_5G141300"/>
</dbReference>